<evidence type="ECO:0000313" key="9">
    <source>
        <dbReference type="EMBL" id="RJK98006.1"/>
    </source>
</evidence>
<dbReference type="GO" id="GO:0016020">
    <property type="term" value="C:membrane"/>
    <property type="evidence" value="ECO:0007669"/>
    <property type="project" value="UniProtKB-SubCell"/>
</dbReference>
<organism evidence="9 10">
    <name type="scientific">Vallicoccus soli</name>
    <dbReference type="NCBI Taxonomy" id="2339232"/>
    <lineage>
        <taxon>Bacteria</taxon>
        <taxon>Bacillati</taxon>
        <taxon>Actinomycetota</taxon>
        <taxon>Actinomycetes</taxon>
        <taxon>Motilibacterales</taxon>
        <taxon>Vallicoccaceae</taxon>
        <taxon>Vallicoccus</taxon>
    </lineage>
</organism>
<protein>
    <submittedName>
        <fullName evidence="9">DMT family transporter</fullName>
    </submittedName>
</protein>
<comment type="caution">
    <text evidence="9">The sequence shown here is derived from an EMBL/GenBank/DDBJ whole genome shotgun (WGS) entry which is preliminary data.</text>
</comment>
<gene>
    <name evidence="9" type="ORF">D5H78_03350</name>
</gene>
<dbReference type="Pfam" id="PF00892">
    <property type="entry name" value="EamA"/>
    <property type="match status" value="2"/>
</dbReference>
<comment type="subcellular location">
    <subcellularLocation>
        <location evidence="1">Membrane</location>
        <topology evidence="1">Multi-pass membrane protein</topology>
    </subcellularLocation>
</comment>
<dbReference type="RefSeq" id="WP_119948933.1">
    <property type="nucleotide sequence ID" value="NZ_QZEZ01000001.1"/>
</dbReference>
<dbReference type="AlphaFoldDB" id="A0A3A3ZA90"/>
<dbReference type="OrthoDB" id="154915at2"/>
<reference evidence="9 10" key="1">
    <citation type="submission" date="2018-09" db="EMBL/GenBank/DDBJ databases">
        <title>YIM 75000 draft genome.</title>
        <authorList>
            <person name="Tang S."/>
            <person name="Feng Y."/>
        </authorList>
    </citation>
    <scope>NUCLEOTIDE SEQUENCE [LARGE SCALE GENOMIC DNA]</scope>
    <source>
        <strain evidence="9 10">YIM 75000</strain>
    </source>
</reference>
<evidence type="ECO:0000256" key="2">
    <source>
        <dbReference type="ARBA" id="ARBA00007362"/>
    </source>
</evidence>
<feature type="transmembrane region" description="Helical" evidence="6">
    <location>
        <begin position="68"/>
        <end position="86"/>
    </location>
</feature>
<dbReference type="PANTHER" id="PTHR32322">
    <property type="entry name" value="INNER MEMBRANE TRANSPORTER"/>
    <property type="match status" value="1"/>
</dbReference>
<sequence>MGGTGLGLAVLSAATFGTSGAFAASLLAAGWTPGAAVTARVVLAALVLAVPALLALRRSGASLRRGAGTVTAYGLVAVAGCQLAYFNAVQHLSVAVALLLEYSGALLVVLWLWLRRGQRPRGLTVAGAALAVAGLVLVLDVLGDQEVDPVGVLWGLGAAVGLAVYFVLSAGTEDALPPIVVAWGGLLVGGGVLLLAGAVGALPLAAPRAQVELAGAGVPWWLPVLGLALLAAVVAYVAGIAGARRLGAKVASFVGLTEVLFAVLFAWLLLGQVPAPVQLAGGLLVLGGIALVRLDELRGAPAVAAAPAQELAAPRP</sequence>
<evidence type="ECO:0000313" key="10">
    <source>
        <dbReference type="Proteomes" id="UP000265614"/>
    </source>
</evidence>
<keyword evidence="4 6" id="KW-1133">Transmembrane helix</keyword>
<feature type="transmembrane region" description="Helical" evidence="6">
    <location>
        <begin position="151"/>
        <end position="168"/>
    </location>
</feature>
<dbReference type="PANTHER" id="PTHR32322:SF2">
    <property type="entry name" value="EAMA DOMAIN-CONTAINING PROTEIN"/>
    <property type="match status" value="1"/>
</dbReference>
<evidence type="ECO:0000256" key="7">
    <source>
        <dbReference type="SAM" id="SignalP"/>
    </source>
</evidence>
<feature type="transmembrane region" description="Helical" evidence="6">
    <location>
        <begin position="276"/>
        <end position="294"/>
    </location>
</feature>
<evidence type="ECO:0000256" key="6">
    <source>
        <dbReference type="SAM" id="Phobius"/>
    </source>
</evidence>
<dbReference type="EMBL" id="QZEZ01000001">
    <property type="protein sequence ID" value="RJK98006.1"/>
    <property type="molecule type" value="Genomic_DNA"/>
</dbReference>
<feature type="transmembrane region" description="Helical" evidence="6">
    <location>
        <begin position="250"/>
        <end position="270"/>
    </location>
</feature>
<accession>A0A3A3ZA90</accession>
<name>A0A3A3ZA90_9ACTN</name>
<evidence type="ECO:0000256" key="5">
    <source>
        <dbReference type="ARBA" id="ARBA00023136"/>
    </source>
</evidence>
<feature type="domain" description="EamA" evidence="8">
    <location>
        <begin position="4"/>
        <end position="139"/>
    </location>
</feature>
<dbReference type="Proteomes" id="UP000265614">
    <property type="component" value="Unassembled WGS sequence"/>
</dbReference>
<feature type="transmembrane region" description="Helical" evidence="6">
    <location>
        <begin position="218"/>
        <end position="238"/>
    </location>
</feature>
<dbReference type="InterPro" id="IPR037185">
    <property type="entry name" value="EmrE-like"/>
</dbReference>
<dbReference type="SUPFAM" id="SSF103481">
    <property type="entry name" value="Multidrug resistance efflux transporter EmrE"/>
    <property type="match status" value="2"/>
</dbReference>
<keyword evidence="7" id="KW-0732">Signal</keyword>
<evidence type="ECO:0000256" key="1">
    <source>
        <dbReference type="ARBA" id="ARBA00004141"/>
    </source>
</evidence>
<feature type="transmembrane region" description="Helical" evidence="6">
    <location>
        <begin position="92"/>
        <end position="114"/>
    </location>
</feature>
<keyword evidence="3 6" id="KW-0812">Transmembrane</keyword>
<proteinExistence type="inferred from homology"/>
<feature type="domain" description="EamA" evidence="8">
    <location>
        <begin position="151"/>
        <end position="292"/>
    </location>
</feature>
<feature type="transmembrane region" description="Helical" evidence="6">
    <location>
        <begin position="180"/>
        <end position="206"/>
    </location>
</feature>
<feature type="transmembrane region" description="Helical" evidence="6">
    <location>
        <begin position="121"/>
        <end position="139"/>
    </location>
</feature>
<keyword evidence="10" id="KW-1185">Reference proteome</keyword>
<evidence type="ECO:0000256" key="3">
    <source>
        <dbReference type="ARBA" id="ARBA00022692"/>
    </source>
</evidence>
<comment type="similarity">
    <text evidence="2">Belongs to the EamA transporter family.</text>
</comment>
<evidence type="ECO:0000259" key="8">
    <source>
        <dbReference type="Pfam" id="PF00892"/>
    </source>
</evidence>
<evidence type="ECO:0000256" key="4">
    <source>
        <dbReference type="ARBA" id="ARBA00022989"/>
    </source>
</evidence>
<feature type="signal peptide" evidence="7">
    <location>
        <begin position="1"/>
        <end position="23"/>
    </location>
</feature>
<dbReference type="InterPro" id="IPR000620">
    <property type="entry name" value="EamA_dom"/>
</dbReference>
<feature type="chain" id="PRO_5017413054" evidence="7">
    <location>
        <begin position="24"/>
        <end position="316"/>
    </location>
</feature>
<dbReference type="InterPro" id="IPR050638">
    <property type="entry name" value="AA-Vitamin_Transporters"/>
</dbReference>
<feature type="transmembrane region" description="Helical" evidence="6">
    <location>
        <begin position="33"/>
        <end position="56"/>
    </location>
</feature>
<keyword evidence="5 6" id="KW-0472">Membrane</keyword>